<dbReference type="PANTHER" id="PTHR47431">
    <property type="entry name" value="ZN(II)2CYS6 TRANSCRIPTION FACTOR (EUROFUNG)-RELATED"/>
    <property type="match status" value="1"/>
</dbReference>
<evidence type="ECO:0000313" key="5">
    <source>
        <dbReference type="Proteomes" id="UP000241462"/>
    </source>
</evidence>
<dbReference type="CDD" id="cd00067">
    <property type="entry name" value="GAL4"/>
    <property type="match status" value="1"/>
</dbReference>
<dbReference type="PROSITE" id="PS50048">
    <property type="entry name" value="ZN2_CY6_FUNGAL_2"/>
    <property type="match status" value="1"/>
</dbReference>
<reference evidence="4 5" key="1">
    <citation type="journal article" date="2018" name="Mycol. Prog.">
        <title>Coniella lustricola, a new species from submerged detritus.</title>
        <authorList>
            <person name="Raudabaugh D.B."/>
            <person name="Iturriaga T."/>
            <person name="Carver A."/>
            <person name="Mondo S."/>
            <person name="Pangilinan J."/>
            <person name="Lipzen A."/>
            <person name="He G."/>
            <person name="Amirebrahimi M."/>
            <person name="Grigoriev I.V."/>
            <person name="Miller A.N."/>
        </authorList>
    </citation>
    <scope>NUCLEOTIDE SEQUENCE [LARGE SCALE GENOMIC DNA]</scope>
    <source>
        <strain evidence="4 5">B22-T-1</strain>
    </source>
</reference>
<dbReference type="SUPFAM" id="SSF57701">
    <property type="entry name" value="Zn2/Cys6 DNA-binding domain"/>
    <property type="match status" value="1"/>
</dbReference>
<dbReference type="Proteomes" id="UP000241462">
    <property type="component" value="Unassembled WGS sequence"/>
</dbReference>
<dbReference type="STRING" id="2025994.A0A2T2ZZE8"/>
<dbReference type="Pfam" id="PF00172">
    <property type="entry name" value="Zn_clus"/>
    <property type="match status" value="1"/>
</dbReference>
<gene>
    <name evidence="4" type="ORF">BD289DRAFT_76525</name>
</gene>
<organism evidence="4 5">
    <name type="scientific">Coniella lustricola</name>
    <dbReference type="NCBI Taxonomy" id="2025994"/>
    <lineage>
        <taxon>Eukaryota</taxon>
        <taxon>Fungi</taxon>
        <taxon>Dikarya</taxon>
        <taxon>Ascomycota</taxon>
        <taxon>Pezizomycotina</taxon>
        <taxon>Sordariomycetes</taxon>
        <taxon>Sordariomycetidae</taxon>
        <taxon>Diaporthales</taxon>
        <taxon>Schizoparmaceae</taxon>
        <taxon>Coniella</taxon>
    </lineage>
</organism>
<dbReference type="GO" id="GO:0000981">
    <property type="term" value="F:DNA-binding transcription factor activity, RNA polymerase II-specific"/>
    <property type="evidence" value="ECO:0007669"/>
    <property type="project" value="InterPro"/>
</dbReference>
<dbReference type="SMART" id="SM00066">
    <property type="entry name" value="GAL4"/>
    <property type="match status" value="1"/>
</dbReference>
<dbReference type="AlphaFoldDB" id="A0A2T2ZZE8"/>
<dbReference type="GO" id="GO:0008270">
    <property type="term" value="F:zinc ion binding"/>
    <property type="evidence" value="ECO:0007669"/>
    <property type="project" value="InterPro"/>
</dbReference>
<feature type="compositionally biased region" description="Pro residues" evidence="2">
    <location>
        <begin position="12"/>
        <end position="21"/>
    </location>
</feature>
<feature type="compositionally biased region" description="Basic and acidic residues" evidence="2">
    <location>
        <begin position="1"/>
        <end position="10"/>
    </location>
</feature>
<dbReference type="InterPro" id="IPR036864">
    <property type="entry name" value="Zn2-C6_fun-type_DNA-bd_sf"/>
</dbReference>
<name>A0A2T2ZZE8_9PEZI</name>
<proteinExistence type="predicted"/>
<evidence type="ECO:0000259" key="3">
    <source>
        <dbReference type="PROSITE" id="PS50048"/>
    </source>
</evidence>
<evidence type="ECO:0000256" key="2">
    <source>
        <dbReference type="SAM" id="MobiDB-lite"/>
    </source>
</evidence>
<accession>A0A2T2ZZE8</accession>
<keyword evidence="1" id="KW-0539">Nucleus</keyword>
<dbReference type="Gene3D" id="4.10.240.10">
    <property type="entry name" value="Zn(2)-C6 fungal-type DNA-binding domain"/>
    <property type="match status" value="1"/>
</dbReference>
<sequence length="206" mass="22187">MLLAHPREGYRPLPPSDHPFSAPPLPITTMTELAAASMSASVATPPGGVARKKFAVPPVKSACLACRAARTRCDGAKPCATCQSRTRECVYLPSRRGGPRCRKKHRPDQDVIQDPPKPLPENVLAVLSQESTNSPQELSVQDYIDPGAGLKQLEDWVPDSDFIFDSLFMSSLDPNAGNDLSSDALKTAQASQLGPMVRTYQSDAAM</sequence>
<feature type="compositionally biased region" description="Basic residues" evidence="2">
    <location>
        <begin position="97"/>
        <end position="106"/>
    </location>
</feature>
<protein>
    <recommendedName>
        <fullName evidence="3">Zn(2)-C6 fungal-type domain-containing protein</fullName>
    </recommendedName>
</protein>
<dbReference type="PROSITE" id="PS00463">
    <property type="entry name" value="ZN2_CY6_FUNGAL_1"/>
    <property type="match status" value="1"/>
</dbReference>
<evidence type="ECO:0000256" key="1">
    <source>
        <dbReference type="ARBA" id="ARBA00023242"/>
    </source>
</evidence>
<keyword evidence="5" id="KW-1185">Reference proteome</keyword>
<feature type="region of interest" description="Disordered" evidence="2">
    <location>
        <begin position="1"/>
        <end position="21"/>
    </location>
</feature>
<feature type="domain" description="Zn(2)-C6 fungal-type" evidence="3">
    <location>
        <begin position="62"/>
        <end position="91"/>
    </location>
</feature>
<dbReference type="InParanoid" id="A0A2T2ZZE8"/>
<dbReference type="InterPro" id="IPR001138">
    <property type="entry name" value="Zn2Cys6_DnaBD"/>
</dbReference>
<evidence type="ECO:0000313" key="4">
    <source>
        <dbReference type="EMBL" id="PSR80082.1"/>
    </source>
</evidence>
<feature type="region of interest" description="Disordered" evidence="2">
    <location>
        <begin position="96"/>
        <end position="118"/>
    </location>
</feature>
<dbReference type="PANTHER" id="PTHR47431:SF5">
    <property type="entry name" value="ZN(II)2CYS6 TRANSCRIPTION FACTOR (EUROFUNG)"/>
    <property type="match status" value="1"/>
</dbReference>
<dbReference type="EMBL" id="KZ678543">
    <property type="protein sequence ID" value="PSR80082.1"/>
    <property type="molecule type" value="Genomic_DNA"/>
</dbReference>